<proteinExistence type="predicted"/>
<gene>
    <name evidence="2" type="ORF">PFISCL1PPCAC_6243</name>
</gene>
<feature type="non-terminal residue" evidence="2">
    <location>
        <position position="1"/>
    </location>
</feature>
<name>A0AAV5V897_9BILA</name>
<keyword evidence="3" id="KW-1185">Reference proteome</keyword>
<evidence type="ECO:0000313" key="3">
    <source>
        <dbReference type="Proteomes" id="UP001432322"/>
    </source>
</evidence>
<keyword evidence="1" id="KW-0472">Membrane</keyword>
<reference evidence="2" key="1">
    <citation type="submission" date="2023-10" db="EMBL/GenBank/DDBJ databases">
        <title>Genome assembly of Pristionchus species.</title>
        <authorList>
            <person name="Yoshida K."/>
            <person name="Sommer R.J."/>
        </authorList>
    </citation>
    <scope>NUCLEOTIDE SEQUENCE</scope>
    <source>
        <strain evidence="2">RS5133</strain>
    </source>
</reference>
<evidence type="ECO:0000256" key="1">
    <source>
        <dbReference type="SAM" id="Phobius"/>
    </source>
</evidence>
<dbReference type="Proteomes" id="UP001432322">
    <property type="component" value="Unassembled WGS sequence"/>
</dbReference>
<comment type="caution">
    <text evidence="2">The sequence shown here is derived from an EMBL/GenBank/DDBJ whole genome shotgun (WGS) entry which is preliminary data.</text>
</comment>
<keyword evidence="1" id="KW-0812">Transmembrane</keyword>
<feature type="transmembrane region" description="Helical" evidence="1">
    <location>
        <begin position="21"/>
        <end position="43"/>
    </location>
</feature>
<accession>A0AAV5V897</accession>
<dbReference type="EMBL" id="BTSY01000002">
    <property type="protein sequence ID" value="GMT14946.1"/>
    <property type="molecule type" value="Genomic_DNA"/>
</dbReference>
<dbReference type="AlphaFoldDB" id="A0AAV5V897"/>
<keyword evidence="1" id="KW-1133">Transmembrane helix</keyword>
<protein>
    <submittedName>
        <fullName evidence="2">Uncharacterized protein</fullName>
    </submittedName>
</protein>
<sequence>IDRFSSRTVSRIMQSRAKETFRVSSSYSSGLIYSIFLHVVWTYEYFNFQPRSSSCNDQYPLFFLSSDPFKLELDFPLSVVSSPNKTDESLSAFFPIKT</sequence>
<evidence type="ECO:0000313" key="2">
    <source>
        <dbReference type="EMBL" id="GMT14946.1"/>
    </source>
</evidence>
<organism evidence="2 3">
    <name type="scientific">Pristionchus fissidentatus</name>
    <dbReference type="NCBI Taxonomy" id="1538716"/>
    <lineage>
        <taxon>Eukaryota</taxon>
        <taxon>Metazoa</taxon>
        <taxon>Ecdysozoa</taxon>
        <taxon>Nematoda</taxon>
        <taxon>Chromadorea</taxon>
        <taxon>Rhabditida</taxon>
        <taxon>Rhabditina</taxon>
        <taxon>Diplogasteromorpha</taxon>
        <taxon>Diplogasteroidea</taxon>
        <taxon>Neodiplogasteridae</taxon>
        <taxon>Pristionchus</taxon>
    </lineage>
</organism>
<feature type="non-terminal residue" evidence="2">
    <location>
        <position position="98"/>
    </location>
</feature>